<keyword evidence="2" id="KW-0812">Transmembrane</keyword>
<dbReference type="InterPro" id="IPR025326">
    <property type="entry name" value="DUF4232"/>
</dbReference>
<dbReference type="Pfam" id="PF14016">
    <property type="entry name" value="DUF4232"/>
    <property type="match status" value="1"/>
</dbReference>
<keyword evidence="6" id="KW-1185">Reference proteome</keyword>
<reference evidence="5 6" key="1">
    <citation type="submission" date="2021-01" db="EMBL/GenBank/DDBJ databases">
        <title>Streptomyces acididurans sp. nov., isolated from a peat swamp forest soil.</title>
        <authorList>
            <person name="Chantavorakit T."/>
            <person name="Duangmal K."/>
        </authorList>
    </citation>
    <scope>NUCLEOTIDE SEQUENCE [LARGE SCALE GENOMIC DNA]</scope>
    <source>
        <strain evidence="5 6">KK5PA1</strain>
    </source>
</reference>
<feature type="signal peptide" evidence="3">
    <location>
        <begin position="1"/>
        <end position="23"/>
    </location>
</feature>
<evidence type="ECO:0000256" key="1">
    <source>
        <dbReference type="SAM" id="MobiDB-lite"/>
    </source>
</evidence>
<feature type="chain" id="PRO_5046623942" evidence="3">
    <location>
        <begin position="24"/>
        <end position="264"/>
    </location>
</feature>
<evidence type="ECO:0000313" key="6">
    <source>
        <dbReference type="Proteomes" id="UP000749040"/>
    </source>
</evidence>
<evidence type="ECO:0000313" key="5">
    <source>
        <dbReference type="EMBL" id="MBM9510418.1"/>
    </source>
</evidence>
<comment type="caution">
    <text evidence="5">The sequence shown here is derived from an EMBL/GenBank/DDBJ whole genome shotgun (WGS) entry which is preliminary data.</text>
</comment>
<sequence>MRKRSLAAGTAALAAALTTAAVAAVPATADAPARSTTPMCQTSQLSAHLGGSDAGAGNLYRYLVITNTSGTACHVTGFPGLSMLDAQGKQIGAPATRDHNSYASVVLRPGASASDTIHTINHQGTCLPTSTSLRVYPPDNRASLVIPGKVTNCDNLFSVTPFVAGTTGNPSNSAPAPTPVPTRSGGQEPTPVPSPTSVGATPTPVPGRQITAVPSGAPDTGLAPTASASDSHTTAIVGGAAAGGALLLGGLGLAARRRSARTRG</sequence>
<feature type="region of interest" description="Disordered" evidence="1">
    <location>
        <begin position="167"/>
        <end position="228"/>
    </location>
</feature>
<feature type="transmembrane region" description="Helical" evidence="2">
    <location>
        <begin position="235"/>
        <end position="255"/>
    </location>
</feature>
<feature type="domain" description="DUF4232" evidence="4">
    <location>
        <begin position="40"/>
        <end position="162"/>
    </location>
</feature>
<evidence type="ECO:0000256" key="3">
    <source>
        <dbReference type="SAM" id="SignalP"/>
    </source>
</evidence>
<dbReference type="RefSeq" id="WP_205364389.1">
    <property type="nucleotide sequence ID" value="NZ_JADKYB010000037.1"/>
</dbReference>
<proteinExistence type="predicted"/>
<dbReference type="Proteomes" id="UP000749040">
    <property type="component" value="Unassembled WGS sequence"/>
</dbReference>
<keyword evidence="2" id="KW-0472">Membrane</keyword>
<evidence type="ECO:0000259" key="4">
    <source>
        <dbReference type="Pfam" id="PF14016"/>
    </source>
</evidence>
<accession>A0ABS2U482</accession>
<dbReference type="EMBL" id="JADKYB010000037">
    <property type="protein sequence ID" value="MBM9510418.1"/>
    <property type="molecule type" value="Genomic_DNA"/>
</dbReference>
<name>A0ABS2U482_9ACTN</name>
<keyword evidence="2" id="KW-1133">Transmembrane helix</keyword>
<protein>
    <submittedName>
        <fullName evidence="5">DUF4232 domain-containing protein</fullName>
    </submittedName>
</protein>
<keyword evidence="3" id="KW-0732">Signal</keyword>
<evidence type="ECO:0000256" key="2">
    <source>
        <dbReference type="SAM" id="Phobius"/>
    </source>
</evidence>
<organism evidence="5 6">
    <name type="scientific">Actinacidiphila acididurans</name>
    <dbReference type="NCBI Taxonomy" id="2784346"/>
    <lineage>
        <taxon>Bacteria</taxon>
        <taxon>Bacillati</taxon>
        <taxon>Actinomycetota</taxon>
        <taxon>Actinomycetes</taxon>
        <taxon>Kitasatosporales</taxon>
        <taxon>Streptomycetaceae</taxon>
        <taxon>Actinacidiphila</taxon>
    </lineage>
</organism>
<gene>
    <name evidence="5" type="ORF">ITX44_38835</name>
</gene>